<dbReference type="Proteomes" id="UP001345219">
    <property type="component" value="Chromosome 10"/>
</dbReference>
<protein>
    <submittedName>
        <fullName evidence="1">Uncharacterized protein</fullName>
    </submittedName>
</protein>
<dbReference type="AlphaFoldDB" id="A0AAN7JK39"/>
<comment type="caution">
    <text evidence="1">The sequence shown here is derived from an EMBL/GenBank/DDBJ whole genome shotgun (WGS) entry which is preliminary data.</text>
</comment>
<proteinExistence type="predicted"/>
<evidence type="ECO:0000313" key="1">
    <source>
        <dbReference type="EMBL" id="KAK4746063.1"/>
    </source>
</evidence>
<name>A0AAN7JK39_9MYRT</name>
<dbReference type="EMBL" id="JAXIOK010000021">
    <property type="protein sequence ID" value="KAK4746063.1"/>
    <property type="molecule type" value="Genomic_DNA"/>
</dbReference>
<reference evidence="1 2" key="1">
    <citation type="journal article" date="2023" name="Hortic Res">
        <title>Pangenome of water caltrop reveals structural variations and asymmetric subgenome divergence after allopolyploidization.</title>
        <authorList>
            <person name="Zhang X."/>
            <person name="Chen Y."/>
            <person name="Wang L."/>
            <person name="Yuan Y."/>
            <person name="Fang M."/>
            <person name="Shi L."/>
            <person name="Lu R."/>
            <person name="Comes H.P."/>
            <person name="Ma Y."/>
            <person name="Chen Y."/>
            <person name="Huang G."/>
            <person name="Zhou Y."/>
            <person name="Zheng Z."/>
            <person name="Qiu Y."/>
        </authorList>
    </citation>
    <scope>NUCLEOTIDE SEQUENCE [LARGE SCALE GENOMIC DNA]</scope>
    <source>
        <tissue evidence="1">Roots</tissue>
    </source>
</reference>
<accession>A0AAN7JK39</accession>
<keyword evidence="2" id="KW-1185">Reference proteome</keyword>
<sequence>MNTMPATSQSQCAKSRVEKETRLKEIEETDMSGYACLVVRTPEKKDKLARVSIKETILAWNACSKELIHRSEIWAWAWECLVGSKAGDDSCQFSLPCV</sequence>
<organism evidence="1 2">
    <name type="scientific">Trapa incisa</name>
    <dbReference type="NCBI Taxonomy" id="236973"/>
    <lineage>
        <taxon>Eukaryota</taxon>
        <taxon>Viridiplantae</taxon>
        <taxon>Streptophyta</taxon>
        <taxon>Embryophyta</taxon>
        <taxon>Tracheophyta</taxon>
        <taxon>Spermatophyta</taxon>
        <taxon>Magnoliopsida</taxon>
        <taxon>eudicotyledons</taxon>
        <taxon>Gunneridae</taxon>
        <taxon>Pentapetalae</taxon>
        <taxon>rosids</taxon>
        <taxon>malvids</taxon>
        <taxon>Myrtales</taxon>
        <taxon>Lythraceae</taxon>
        <taxon>Trapa</taxon>
    </lineage>
</organism>
<evidence type="ECO:0000313" key="2">
    <source>
        <dbReference type="Proteomes" id="UP001345219"/>
    </source>
</evidence>
<gene>
    <name evidence="1" type="ORF">SAY87_012375</name>
</gene>